<dbReference type="InterPro" id="IPR047057">
    <property type="entry name" value="MerR_fam"/>
</dbReference>
<gene>
    <name evidence="6" type="ORF">ACFFMS_20625</name>
</gene>
<feature type="domain" description="HTH merR-type" evidence="5">
    <location>
        <begin position="13"/>
        <end position="71"/>
    </location>
</feature>
<name>A0ABV5WJV3_9BACI</name>
<dbReference type="PANTHER" id="PTHR30204">
    <property type="entry name" value="REDOX-CYCLING DRUG-SENSING TRANSCRIPTIONAL ACTIVATOR SOXR"/>
    <property type="match status" value="1"/>
</dbReference>
<dbReference type="PROSITE" id="PS50937">
    <property type="entry name" value="HTH_MERR_2"/>
    <property type="match status" value="1"/>
</dbReference>
<dbReference type="SMART" id="SM00422">
    <property type="entry name" value="HTH_MERR"/>
    <property type="match status" value="1"/>
</dbReference>
<dbReference type="RefSeq" id="WP_379950975.1">
    <property type="nucleotide sequence ID" value="NZ_JAPCYI010000002.1"/>
</dbReference>
<evidence type="ECO:0000259" key="5">
    <source>
        <dbReference type="PROSITE" id="PS50937"/>
    </source>
</evidence>
<dbReference type="EMBL" id="JBHMAF010000166">
    <property type="protein sequence ID" value="MFB9760693.1"/>
    <property type="molecule type" value="Genomic_DNA"/>
</dbReference>
<dbReference type="InterPro" id="IPR009061">
    <property type="entry name" value="DNA-bd_dom_put_sf"/>
</dbReference>
<accession>A0ABV5WJV3</accession>
<protein>
    <submittedName>
        <fullName evidence="6">MerR family transcriptional regulator</fullName>
    </submittedName>
</protein>
<dbReference type="Pfam" id="PF13411">
    <property type="entry name" value="MerR_1"/>
    <property type="match status" value="1"/>
</dbReference>
<dbReference type="Proteomes" id="UP001589609">
    <property type="component" value="Unassembled WGS sequence"/>
</dbReference>
<dbReference type="PANTHER" id="PTHR30204:SF65">
    <property type="entry name" value="HTH-TYPE TRANSCRIPTIONAL REGULATOR TNRA"/>
    <property type="match status" value="1"/>
</dbReference>
<comment type="caution">
    <text evidence="6">The sequence shown here is derived from an EMBL/GenBank/DDBJ whole genome shotgun (WGS) entry which is preliminary data.</text>
</comment>
<reference evidence="6 7" key="1">
    <citation type="submission" date="2024-09" db="EMBL/GenBank/DDBJ databases">
        <authorList>
            <person name="Sun Q."/>
            <person name="Mori K."/>
        </authorList>
    </citation>
    <scope>NUCLEOTIDE SEQUENCE [LARGE SCALE GENOMIC DNA]</scope>
    <source>
        <strain evidence="6 7">JCM 11201</strain>
    </source>
</reference>
<dbReference type="InterPro" id="IPR000551">
    <property type="entry name" value="MerR-type_HTH_dom"/>
</dbReference>
<evidence type="ECO:0000256" key="1">
    <source>
        <dbReference type="ARBA" id="ARBA00022491"/>
    </source>
</evidence>
<evidence type="ECO:0000313" key="6">
    <source>
        <dbReference type="EMBL" id="MFB9760693.1"/>
    </source>
</evidence>
<evidence type="ECO:0000256" key="4">
    <source>
        <dbReference type="ARBA" id="ARBA00023163"/>
    </source>
</evidence>
<sequence>MLKNTFSYRYKKAITMKTVTEMTGLSERQVRYWEEKKLVFPERTSSGIRRYSFSDIELLMNIAEKRRLSLN</sequence>
<evidence type="ECO:0000313" key="7">
    <source>
        <dbReference type="Proteomes" id="UP001589609"/>
    </source>
</evidence>
<keyword evidence="3" id="KW-0238">DNA-binding</keyword>
<dbReference type="Gene3D" id="1.10.1660.10">
    <property type="match status" value="1"/>
</dbReference>
<keyword evidence="7" id="KW-1185">Reference proteome</keyword>
<evidence type="ECO:0000256" key="2">
    <source>
        <dbReference type="ARBA" id="ARBA00023015"/>
    </source>
</evidence>
<keyword evidence="2" id="KW-0805">Transcription regulation</keyword>
<keyword evidence="4" id="KW-0804">Transcription</keyword>
<organism evidence="6 7">
    <name type="scientific">Ectobacillus funiculus</name>
    <dbReference type="NCBI Taxonomy" id="137993"/>
    <lineage>
        <taxon>Bacteria</taxon>
        <taxon>Bacillati</taxon>
        <taxon>Bacillota</taxon>
        <taxon>Bacilli</taxon>
        <taxon>Bacillales</taxon>
        <taxon>Bacillaceae</taxon>
        <taxon>Ectobacillus</taxon>
    </lineage>
</organism>
<proteinExistence type="predicted"/>
<keyword evidence="1" id="KW-0678">Repressor</keyword>
<dbReference type="SUPFAM" id="SSF46955">
    <property type="entry name" value="Putative DNA-binding domain"/>
    <property type="match status" value="1"/>
</dbReference>
<evidence type="ECO:0000256" key="3">
    <source>
        <dbReference type="ARBA" id="ARBA00023125"/>
    </source>
</evidence>